<reference evidence="3" key="1">
    <citation type="journal article" date="2023" name="Mol. Phylogenet. Evol.">
        <title>Genome-scale phylogeny and comparative genomics of the fungal order Sordariales.</title>
        <authorList>
            <person name="Hensen N."/>
            <person name="Bonometti L."/>
            <person name="Westerberg I."/>
            <person name="Brannstrom I.O."/>
            <person name="Guillou S."/>
            <person name="Cros-Aarteil S."/>
            <person name="Calhoun S."/>
            <person name="Haridas S."/>
            <person name="Kuo A."/>
            <person name="Mondo S."/>
            <person name="Pangilinan J."/>
            <person name="Riley R."/>
            <person name="LaButti K."/>
            <person name="Andreopoulos B."/>
            <person name="Lipzen A."/>
            <person name="Chen C."/>
            <person name="Yan M."/>
            <person name="Daum C."/>
            <person name="Ng V."/>
            <person name="Clum A."/>
            <person name="Steindorff A."/>
            <person name="Ohm R.A."/>
            <person name="Martin F."/>
            <person name="Silar P."/>
            <person name="Natvig D.O."/>
            <person name="Lalanne C."/>
            <person name="Gautier V."/>
            <person name="Ament-Velasquez S.L."/>
            <person name="Kruys A."/>
            <person name="Hutchinson M.I."/>
            <person name="Powell A.J."/>
            <person name="Barry K."/>
            <person name="Miller A.N."/>
            <person name="Grigoriev I.V."/>
            <person name="Debuchy R."/>
            <person name="Gladieux P."/>
            <person name="Hiltunen Thoren M."/>
            <person name="Johannesson H."/>
        </authorList>
    </citation>
    <scope>NUCLEOTIDE SEQUENCE</scope>
    <source>
        <strain evidence="3">CBS 892.96</strain>
    </source>
</reference>
<dbReference type="EMBL" id="MU866261">
    <property type="protein sequence ID" value="KAK4174839.1"/>
    <property type="molecule type" value="Genomic_DNA"/>
</dbReference>
<reference evidence="3" key="2">
    <citation type="submission" date="2023-05" db="EMBL/GenBank/DDBJ databases">
        <authorList>
            <consortium name="Lawrence Berkeley National Laboratory"/>
            <person name="Steindorff A."/>
            <person name="Hensen N."/>
            <person name="Bonometti L."/>
            <person name="Westerberg I."/>
            <person name="Brannstrom I.O."/>
            <person name="Guillou S."/>
            <person name="Cros-Aarteil S."/>
            <person name="Calhoun S."/>
            <person name="Haridas S."/>
            <person name="Kuo A."/>
            <person name="Mondo S."/>
            <person name="Pangilinan J."/>
            <person name="Riley R."/>
            <person name="Labutti K."/>
            <person name="Andreopoulos B."/>
            <person name="Lipzen A."/>
            <person name="Chen C."/>
            <person name="Yanf M."/>
            <person name="Daum C."/>
            <person name="Ng V."/>
            <person name="Clum A."/>
            <person name="Ohm R."/>
            <person name="Martin F."/>
            <person name="Silar P."/>
            <person name="Natvig D."/>
            <person name="Lalanne C."/>
            <person name="Gautier V."/>
            <person name="Ament-Velasquez S.L."/>
            <person name="Kruys A."/>
            <person name="Hutchinson M.I."/>
            <person name="Powell A.J."/>
            <person name="Barry K."/>
            <person name="Miller A.N."/>
            <person name="Grigoriev I.V."/>
            <person name="Debuchy R."/>
            <person name="Gladieux P."/>
            <person name="Thoren M.H."/>
            <person name="Johannesson H."/>
        </authorList>
    </citation>
    <scope>NUCLEOTIDE SEQUENCE</scope>
    <source>
        <strain evidence="3">CBS 892.96</strain>
    </source>
</reference>
<comment type="caution">
    <text evidence="3">The sequence shown here is derived from an EMBL/GenBank/DDBJ whole genome shotgun (WGS) entry which is preliminary data.</text>
</comment>
<protein>
    <recommendedName>
        <fullName evidence="5">BHLH domain-containing protein</fullName>
    </recommendedName>
</protein>
<evidence type="ECO:0008006" key="5">
    <source>
        <dbReference type="Google" id="ProtNLM"/>
    </source>
</evidence>
<evidence type="ECO:0000256" key="1">
    <source>
        <dbReference type="SAM" id="Coils"/>
    </source>
</evidence>
<accession>A0AAN6W3Q3</accession>
<organism evidence="3 4">
    <name type="scientific">Triangularia setosa</name>
    <dbReference type="NCBI Taxonomy" id="2587417"/>
    <lineage>
        <taxon>Eukaryota</taxon>
        <taxon>Fungi</taxon>
        <taxon>Dikarya</taxon>
        <taxon>Ascomycota</taxon>
        <taxon>Pezizomycotina</taxon>
        <taxon>Sordariomycetes</taxon>
        <taxon>Sordariomycetidae</taxon>
        <taxon>Sordariales</taxon>
        <taxon>Podosporaceae</taxon>
        <taxon>Triangularia</taxon>
    </lineage>
</organism>
<name>A0AAN6W3Q3_9PEZI</name>
<feature type="region of interest" description="Disordered" evidence="2">
    <location>
        <begin position="235"/>
        <end position="317"/>
    </location>
</feature>
<dbReference type="SUPFAM" id="SSF47459">
    <property type="entry name" value="HLH, helix-loop-helix DNA-binding domain"/>
    <property type="match status" value="1"/>
</dbReference>
<evidence type="ECO:0000313" key="4">
    <source>
        <dbReference type="Proteomes" id="UP001302321"/>
    </source>
</evidence>
<feature type="compositionally biased region" description="Low complexity" evidence="2">
    <location>
        <begin position="259"/>
        <end position="277"/>
    </location>
</feature>
<keyword evidence="4" id="KW-1185">Reference proteome</keyword>
<evidence type="ECO:0000313" key="3">
    <source>
        <dbReference type="EMBL" id="KAK4174839.1"/>
    </source>
</evidence>
<feature type="compositionally biased region" description="Polar residues" evidence="2">
    <location>
        <begin position="1"/>
        <end position="12"/>
    </location>
</feature>
<evidence type="ECO:0000256" key="2">
    <source>
        <dbReference type="SAM" id="MobiDB-lite"/>
    </source>
</evidence>
<feature type="coiled-coil region" evidence="1">
    <location>
        <begin position="414"/>
        <end position="441"/>
    </location>
</feature>
<proteinExistence type="predicted"/>
<dbReference type="Gene3D" id="4.10.280.10">
    <property type="entry name" value="Helix-loop-helix DNA-binding domain"/>
    <property type="match status" value="1"/>
</dbReference>
<sequence length="444" mass="48935">MEQTSRWIQSDPDQLPEGHFGHELPLELEHRSPTDSNRWTYGDGLNNDLGYHDHNLHHSISNPSDPLSYQQPVTDDRLPSPTYSHLGTSFSQGPSALEVRWVSNSPISPPAPYSGIACTLSSSSSAHASPILPSPGNSDHWPYRLFPINHTYGVSLSQPDSPVVSTDFDTPHSGRELPEPYFTRSIVSSTASPVDQELRTGALLPLATRLGIETMSTQNRQLDDGATSSDIQRVEKVSGKGQLPSPSTKAKTASRTKGTKAATPASSSSTQPQKQSKLSGPSLRTATRRFKRTTDETPPKPGESLEDQRARENHNQVEKEYRNRLHKGFEELLEALYALPVEELLIARHNIGAAGSVDGGHDNEEEHMAILGVLLNERAGFGLPASKGTGVKGKKKKQRRMSKAEVLHYTCRVLKSMGDGNQKLKEEVEELRSLHDMSMREHRK</sequence>
<dbReference type="GO" id="GO:0046983">
    <property type="term" value="F:protein dimerization activity"/>
    <property type="evidence" value="ECO:0007669"/>
    <property type="project" value="InterPro"/>
</dbReference>
<feature type="compositionally biased region" description="Basic and acidic residues" evidence="2">
    <location>
        <begin position="306"/>
        <end position="317"/>
    </location>
</feature>
<gene>
    <name evidence="3" type="ORF">QBC36DRAFT_33676</name>
</gene>
<feature type="region of interest" description="Disordered" evidence="2">
    <location>
        <begin position="1"/>
        <end position="20"/>
    </location>
</feature>
<dbReference type="InterPro" id="IPR036638">
    <property type="entry name" value="HLH_DNA-bd_sf"/>
</dbReference>
<dbReference type="AlphaFoldDB" id="A0AAN6W3Q3"/>
<dbReference type="Proteomes" id="UP001302321">
    <property type="component" value="Unassembled WGS sequence"/>
</dbReference>
<keyword evidence="1" id="KW-0175">Coiled coil</keyword>